<evidence type="ECO:0000313" key="2">
    <source>
        <dbReference type="EMBL" id="GGK81937.1"/>
    </source>
</evidence>
<feature type="region of interest" description="Disordered" evidence="1">
    <location>
        <begin position="68"/>
        <end position="89"/>
    </location>
</feature>
<feature type="compositionally biased region" description="Low complexity" evidence="1">
    <location>
        <begin position="73"/>
        <end position="89"/>
    </location>
</feature>
<dbReference type="Proteomes" id="UP000645217">
    <property type="component" value="Unassembled WGS sequence"/>
</dbReference>
<proteinExistence type="predicted"/>
<reference evidence="2" key="1">
    <citation type="journal article" date="2014" name="Int. J. Syst. Evol. Microbiol.">
        <title>Complete genome sequence of Corynebacterium casei LMG S-19264T (=DSM 44701T), isolated from a smear-ripened cheese.</title>
        <authorList>
            <consortium name="US DOE Joint Genome Institute (JGI-PGF)"/>
            <person name="Walter F."/>
            <person name="Albersmeier A."/>
            <person name="Kalinowski J."/>
            <person name="Ruckert C."/>
        </authorList>
    </citation>
    <scope>NUCLEOTIDE SEQUENCE</scope>
    <source>
        <strain evidence="2">JCM 13064</strain>
    </source>
</reference>
<name>A0A917VHA1_9ACTN</name>
<keyword evidence="3" id="KW-1185">Reference proteome</keyword>
<dbReference type="EMBL" id="BMNT01000012">
    <property type="protein sequence ID" value="GGK81937.1"/>
    <property type="molecule type" value="Genomic_DNA"/>
</dbReference>
<reference evidence="2" key="2">
    <citation type="submission" date="2020-09" db="EMBL/GenBank/DDBJ databases">
        <authorList>
            <person name="Sun Q."/>
            <person name="Ohkuma M."/>
        </authorList>
    </citation>
    <scope>NUCLEOTIDE SEQUENCE</scope>
    <source>
        <strain evidence="2">JCM 13064</strain>
    </source>
</reference>
<sequence length="89" mass="9273">MTGSLSGGDVEVLPEDARAAVRCTAARASAAVRRSVTEQTGQQRFERAELDAAADRLGRQRLTDEEWAAYSSGAGDAPGGEAEPPGLRA</sequence>
<comment type="caution">
    <text evidence="2">The sequence shown here is derived from an EMBL/GenBank/DDBJ whole genome shotgun (WGS) entry which is preliminary data.</text>
</comment>
<evidence type="ECO:0000256" key="1">
    <source>
        <dbReference type="SAM" id="MobiDB-lite"/>
    </source>
</evidence>
<evidence type="ECO:0000313" key="3">
    <source>
        <dbReference type="Proteomes" id="UP000645217"/>
    </source>
</evidence>
<organism evidence="2 3">
    <name type="scientific">Sphaerisporangium melleum</name>
    <dbReference type="NCBI Taxonomy" id="321316"/>
    <lineage>
        <taxon>Bacteria</taxon>
        <taxon>Bacillati</taxon>
        <taxon>Actinomycetota</taxon>
        <taxon>Actinomycetes</taxon>
        <taxon>Streptosporangiales</taxon>
        <taxon>Streptosporangiaceae</taxon>
        <taxon>Sphaerisporangium</taxon>
    </lineage>
</organism>
<gene>
    <name evidence="2" type="ORF">GCM10007964_25760</name>
</gene>
<protein>
    <submittedName>
        <fullName evidence="2">Uncharacterized protein</fullName>
    </submittedName>
</protein>
<accession>A0A917VHA1</accession>
<dbReference type="AlphaFoldDB" id="A0A917VHA1"/>